<evidence type="ECO:0000256" key="5">
    <source>
        <dbReference type="ARBA" id="ARBA00023163"/>
    </source>
</evidence>
<dbReference type="GO" id="GO:0003677">
    <property type="term" value="F:DNA binding"/>
    <property type="evidence" value="ECO:0007669"/>
    <property type="project" value="UniProtKB-KW"/>
</dbReference>
<dbReference type="OrthoDB" id="189411at2"/>
<feature type="domain" description="RNA polymerase sigma-70 region 2" evidence="7">
    <location>
        <begin position="22"/>
        <end position="88"/>
    </location>
</feature>
<evidence type="ECO:0000259" key="7">
    <source>
        <dbReference type="Pfam" id="PF04542"/>
    </source>
</evidence>
<keyword evidence="5" id="KW-0804">Transcription</keyword>
<keyword evidence="9" id="KW-1185">Reference proteome</keyword>
<dbReference type="InterPro" id="IPR036388">
    <property type="entry name" value="WH-like_DNA-bd_sf"/>
</dbReference>
<evidence type="ECO:0000313" key="9">
    <source>
        <dbReference type="Proteomes" id="UP000253426"/>
    </source>
</evidence>
<dbReference type="EMBL" id="QNRR01000002">
    <property type="protein sequence ID" value="RBP46015.1"/>
    <property type="molecule type" value="Genomic_DNA"/>
</dbReference>
<dbReference type="InterPro" id="IPR039425">
    <property type="entry name" value="RNA_pol_sigma-70-like"/>
</dbReference>
<dbReference type="GO" id="GO:0016987">
    <property type="term" value="F:sigma factor activity"/>
    <property type="evidence" value="ECO:0007669"/>
    <property type="project" value="UniProtKB-KW"/>
</dbReference>
<dbReference type="InterPro" id="IPR013325">
    <property type="entry name" value="RNA_pol_sigma_r2"/>
</dbReference>
<dbReference type="SUPFAM" id="SSF88946">
    <property type="entry name" value="Sigma2 domain of RNA polymerase sigma factors"/>
    <property type="match status" value="1"/>
</dbReference>
<feature type="region of interest" description="Disordered" evidence="6">
    <location>
        <begin position="249"/>
        <end position="293"/>
    </location>
</feature>
<evidence type="ECO:0000313" key="8">
    <source>
        <dbReference type="EMBL" id="RBP46015.1"/>
    </source>
</evidence>
<dbReference type="GO" id="GO:0006352">
    <property type="term" value="P:DNA-templated transcription initiation"/>
    <property type="evidence" value="ECO:0007669"/>
    <property type="project" value="InterPro"/>
</dbReference>
<dbReference type="NCBIfam" id="TIGR02937">
    <property type="entry name" value="sigma70-ECF"/>
    <property type="match status" value="1"/>
</dbReference>
<dbReference type="Gene3D" id="1.10.10.10">
    <property type="entry name" value="Winged helix-like DNA-binding domain superfamily/Winged helix DNA-binding domain"/>
    <property type="match status" value="1"/>
</dbReference>
<dbReference type="Pfam" id="PF04542">
    <property type="entry name" value="Sigma70_r2"/>
    <property type="match status" value="1"/>
</dbReference>
<dbReference type="Gene3D" id="1.10.1740.10">
    <property type="match status" value="1"/>
</dbReference>
<comment type="similarity">
    <text evidence="1">Belongs to the sigma-70 factor family. ECF subfamily.</text>
</comment>
<evidence type="ECO:0000256" key="1">
    <source>
        <dbReference type="ARBA" id="ARBA00010641"/>
    </source>
</evidence>
<dbReference type="InterPro" id="IPR013324">
    <property type="entry name" value="RNA_pol_sigma_r3/r4-like"/>
</dbReference>
<evidence type="ECO:0000256" key="2">
    <source>
        <dbReference type="ARBA" id="ARBA00023015"/>
    </source>
</evidence>
<feature type="compositionally biased region" description="Low complexity" evidence="6">
    <location>
        <begin position="253"/>
        <end position="266"/>
    </location>
</feature>
<keyword evidence="4" id="KW-0238">DNA-binding</keyword>
<comment type="caution">
    <text evidence="8">The sequence shown here is derived from an EMBL/GenBank/DDBJ whole genome shotgun (WGS) entry which is preliminary data.</text>
</comment>
<dbReference type="PANTHER" id="PTHR43133:SF8">
    <property type="entry name" value="RNA POLYMERASE SIGMA FACTOR HI_1459-RELATED"/>
    <property type="match status" value="1"/>
</dbReference>
<dbReference type="AlphaFoldDB" id="A0A366HQT2"/>
<dbReference type="PANTHER" id="PTHR43133">
    <property type="entry name" value="RNA POLYMERASE ECF-TYPE SIGMA FACTO"/>
    <property type="match status" value="1"/>
</dbReference>
<dbReference type="InterPro" id="IPR014284">
    <property type="entry name" value="RNA_pol_sigma-70_dom"/>
</dbReference>
<feature type="region of interest" description="Disordered" evidence="6">
    <location>
        <begin position="417"/>
        <end position="444"/>
    </location>
</feature>
<name>A0A366HQT2_9BACT</name>
<dbReference type="RefSeq" id="WP_113957568.1">
    <property type="nucleotide sequence ID" value="NZ_QNRR01000002.1"/>
</dbReference>
<reference evidence="8 9" key="1">
    <citation type="submission" date="2018-06" db="EMBL/GenBank/DDBJ databases">
        <title>Genomic Encyclopedia of Type Strains, Phase IV (KMG-IV): sequencing the most valuable type-strain genomes for metagenomic binning, comparative biology and taxonomic classification.</title>
        <authorList>
            <person name="Goeker M."/>
        </authorList>
    </citation>
    <scope>NUCLEOTIDE SEQUENCE [LARGE SCALE GENOMIC DNA]</scope>
    <source>
        <strain evidence="8 9">DSM 25532</strain>
    </source>
</reference>
<keyword evidence="2" id="KW-0805">Transcription regulation</keyword>
<evidence type="ECO:0000256" key="4">
    <source>
        <dbReference type="ARBA" id="ARBA00023125"/>
    </source>
</evidence>
<evidence type="ECO:0000256" key="3">
    <source>
        <dbReference type="ARBA" id="ARBA00023082"/>
    </source>
</evidence>
<dbReference type="InterPro" id="IPR007627">
    <property type="entry name" value="RNA_pol_sigma70_r2"/>
</dbReference>
<gene>
    <name evidence="8" type="ORF">DES53_102400</name>
</gene>
<accession>A0A366HQT2</accession>
<evidence type="ECO:0000256" key="6">
    <source>
        <dbReference type="SAM" id="MobiDB-lite"/>
    </source>
</evidence>
<feature type="compositionally biased region" description="Polar residues" evidence="6">
    <location>
        <begin position="273"/>
        <end position="283"/>
    </location>
</feature>
<organism evidence="8 9">
    <name type="scientific">Roseimicrobium gellanilyticum</name>
    <dbReference type="NCBI Taxonomy" id="748857"/>
    <lineage>
        <taxon>Bacteria</taxon>
        <taxon>Pseudomonadati</taxon>
        <taxon>Verrucomicrobiota</taxon>
        <taxon>Verrucomicrobiia</taxon>
        <taxon>Verrucomicrobiales</taxon>
        <taxon>Verrucomicrobiaceae</taxon>
        <taxon>Roseimicrobium</taxon>
    </lineage>
</organism>
<protein>
    <submittedName>
        <fullName evidence="8">RNA polymerase sigma factor (Sigma-70 family)</fullName>
    </submittedName>
</protein>
<dbReference type="SUPFAM" id="SSF88659">
    <property type="entry name" value="Sigma3 and sigma4 domains of RNA polymerase sigma factors"/>
    <property type="match status" value="1"/>
</dbReference>
<proteinExistence type="inferred from homology"/>
<keyword evidence="3" id="KW-0731">Sigma factor</keyword>
<sequence>MSNDSPSPELPCPSEPGVFRDLVREHEAMVHATARRVTRNSALAEDVAQETFLALAHKPQGALGSVRAWLRSVAGRKALNAVRSESRRRRVEEAAVLALDSSEQPQSPDIEPLIRQTLEELPPHLKGPLVEHYLEGQSQQLMASRKAVSQSTISRQIAAGMGELKRRLRAKGILCGAGLTALWGGQSASAAPVPLGTLGHLVAGGAHSNTSVSTITSALLSMNIAKASLAVVVATAVIAVPVLLQDRKDTSDKPVVAKSPSKSPSAEGFLPASSINSKMTGKNASAEKHYRPEPVTEEVSLRIDALVARMKGMSEQEMMQDPEILELMENFMRLIESDMASGSRLEQALTDFMASKGVQKHDPERNGPPGFSMDMGLRAPDGPLARSWMEATLSNDPKRVHDWVLNRIEGATFEFSVDPSLDSSSEGVSVLKPQAAPKYDQEED</sequence>
<dbReference type="Proteomes" id="UP000253426">
    <property type="component" value="Unassembled WGS sequence"/>
</dbReference>